<dbReference type="Gene3D" id="1.10.287.140">
    <property type="match status" value="1"/>
</dbReference>
<dbReference type="Proteomes" id="UP000267096">
    <property type="component" value="Unassembled WGS sequence"/>
</dbReference>
<keyword evidence="2" id="KW-1185">Reference proteome</keyword>
<sequence>MSCPSSRKNRLEACGPTGRLKKCFQRNFWEFHFIFPCSRELINSEGKMNAEEKLADSKKPMDEQSDPSFFEARAKVIEPKLVDEMVSRSMTQEDKQKLVHGILQAIKPVNKVSAFSRKFPFPENIPRNLPFLPIFLHFL</sequence>
<dbReference type="EMBL" id="UYRR01016320">
    <property type="protein sequence ID" value="VDK28371.1"/>
    <property type="molecule type" value="Genomic_DNA"/>
</dbReference>
<name>A0A0M3JI05_ANISI</name>
<evidence type="ECO:0000313" key="1">
    <source>
        <dbReference type="EMBL" id="VDK28371.1"/>
    </source>
</evidence>
<dbReference type="AlphaFoldDB" id="A0A0M3JI05"/>
<dbReference type="OrthoDB" id="6718861at2759"/>
<evidence type="ECO:0000313" key="2">
    <source>
        <dbReference type="Proteomes" id="UP000267096"/>
    </source>
</evidence>
<proteinExistence type="predicted"/>
<dbReference type="WBParaSite" id="ASIM_0000727001-mRNA-1">
    <property type="protein sequence ID" value="ASIM_0000727001-mRNA-1"/>
    <property type="gene ID" value="ASIM_0000727001"/>
</dbReference>
<reference evidence="1 2" key="2">
    <citation type="submission" date="2018-11" db="EMBL/GenBank/DDBJ databases">
        <authorList>
            <consortium name="Pathogen Informatics"/>
        </authorList>
    </citation>
    <scope>NUCLEOTIDE SEQUENCE [LARGE SCALE GENOMIC DNA]</scope>
</reference>
<evidence type="ECO:0000313" key="3">
    <source>
        <dbReference type="WBParaSite" id="ASIM_0000727001-mRNA-1"/>
    </source>
</evidence>
<reference evidence="3" key="1">
    <citation type="submission" date="2017-02" db="UniProtKB">
        <authorList>
            <consortium name="WormBaseParasite"/>
        </authorList>
    </citation>
    <scope>IDENTIFICATION</scope>
</reference>
<protein>
    <submittedName>
        <fullName evidence="3">Glutamate dehydrogenase, mitochondrial (inferred by orthology to a D. melanogaster protein)</fullName>
    </submittedName>
</protein>
<gene>
    <name evidence="1" type="ORF">ASIM_LOCUS7033</name>
</gene>
<accession>A0A0M3JI05</accession>
<organism evidence="3">
    <name type="scientific">Anisakis simplex</name>
    <name type="common">Herring worm</name>
    <dbReference type="NCBI Taxonomy" id="6269"/>
    <lineage>
        <taxon>Eukaryota</taxon>
        <taxon>Metazoa</taxon>
        <taxon>Ecdysozoa</taxon>
        <taxon>Nematoda</taxon>
        <taxon>Chromadorea</taxon>
        <taxon>Rhabditida</taxon>
        <taxon>Spirurina</taxon>
        <taxon>Ascaridomorpha</taxon>
        <taxon>Ascaridoidea</taxon>
        <taxon>Anisakidae</taxon>
        <taxon>Anisakis</taxon>
        <taxon>Anisakis simplex complex</taxon>
    </lineage>
</organism>